<comment type="caution">
    <text evidence="1">The sequence shown here is derived from an EMBL/GenBank/DDBJ whole genome shotgun (WGS) entry which is preliminary data.</text>
</comment>
<dbReference type="Proteomes" id="UP000828048">
    <property type="component" value="Chromosome 5"/>
</dbReference>
<name>A0ACB7XZB2_9ERIC</name>
<organism evidence="1 2">
    <name type="scientific">Vaccinium darrowii</name>
    <dbReference type="NCBI Taxonomy" id="229202"/>
    <lineage>
        <taxon>Eukaryota</taxon>
        <taxon>Viridiplantae</taxon>
        <taxon>Streptophyta</taxon>
        <taxon>Embryophyta</taxon>
        <taxon>Tracheophyta</taxon>
        <taxon>Spermatophyta</taxon>
        <taxon>Magnoliopsida</taxon>
        <taxon>eudicotyledons</taxon>
        <taxon>Gunneridae</taxon>
        <taxon>Pentapetalae</taxon>
        <taxon>asterids</taxon>
        <taxon>Ericales</taxon>
        <taxon>Ericaceae</taxon>
        <taxon>Vaccinioideae</taxon>
        <taxon>Vaccinieae</taxon>
        <taxon>Vaccinium</taxon>
    </lineage>
</organism>
<dbReference type="EMBL" id="CM037155">
    <property type="protein sequence ID" value="KAH7846284.1"/>
    <property type="molecule type" value="Genomic_DNA"/>
</dbReference>
<evidence type="ECO:0000313" key="1">
    <source>
        <dbReference type="EMBL" id="KAH7846284.1"/>
    </source>
</evidence>
<sequence>MHILLVQPQRFDPQPDVVAWGNSSNGEFSSKSAWLLTKNFTCTPPFESWNWVRNVRANPRIRNFIWLAALNRLKTKALLFLRKITQNDLCDICKTVCETMGHVLRDCCVAKAIWADVTIPSGFVVSFSLSPSSWLKSNCESKLIHCSGIPWSVVFPFTCWNIWLLRNKSLFNPDLSRAGDPITSTTKAFCPGS</sequence>
<gene>
    <name evidence="1" type="ORF">Vadar_012105</name>
</gene>
<keyword evidence="2" id="KW-1185">Reference proteome</keyword>
<accession>A0ACB7XZB2</accession>
<proteinExistence type="predicted"/>
<reference evidence="1 2" key="1">
    <citation type="journal article" date="2021" name="Hortic Res">
        <title>High-quality reference genome and annotation aids understanding of berry development for evergreen blueberry (Vaccinium darrowii).</title>
        <authorList>
            <person name="Yu J."/>
            <person name="Hulse-Kemp A.M."/>
            <person name="Babiker E."/>
            <person name="Staton M."/>
        </authorList>
    </citation>
    <scope>NUCLEOTIDE SEQUENCE [LARGE SCALE GENOMIC DNA]</scope>
    <source>
        <strain evidence="2">cv. NJ 8807/NJ 8810</strain>
        <tissue evidence="1">Young leaf</tissue>
    </source>
</reference>
<protein>
    <submittedName>
        <fullName evidence="1">Uncharacterized protein</fullName>
    </submittedName>
</protein>
<evidence type="ECO:0000313" key="2">
    <source>
        <dbReference type="Proteomes" id="UP000828048"/>
    </source>
</evidence>